<organism evidence="3">
    <name type="scientific">uncultured Caudovirales phage</name>
    <dbReference type="NCBI Taxonomy" id="2100421"/>
    <lineage>
        <taxon>Viruses</taxon>
        <taxon>Duplodnaviria</taxon>
        <taxon>Heunggongvirae</taxon>
        <taxon>Uroviricota</taxon>
        <taxon>Caudoviricetes</taxon>
        <taxon>Peduoviridae</taxon>
        <taxon>Maltschvirus</taxon>
        <taxon>Maltschvirus maltsch</taxon>
    </lineage>
</organism>
<dbReference type="CDD" id="cd06470">
    <property type="entry name" value="ACD_IbpA-B_like"/>
    <property type="match status" value="1"/>
</dbReference>
<reference evidence="3" key="1">
    <citation type="submission" date="2020-04" db="EMBL/GenBank/DDBJ databases">
        <authorList>
            <person name="Chiriac C."/>
            <person name="Salcher M."/>
            <person name="Ghai R."/>
            <person name="Kavagutti S V."/>
        </authorList>
    </citation>
    <scope>NUCLEOTIDE SEQUENCE</scope>
</reference>
<keyword evidence="1 3" id="KW-0346">Stress response</keyword>
<evidence type="ECO:0000256" key="1">
    <source>
        <dbReference type="ARBA" id="ARBA00023016"/>
    </source>
</evidence>
<accession>A0A6J5P6B1</accession>
<protein>
    <submittedName>
        <fullName evidence="3">IbpA Molecular chaperone (Small heat shock protein)</fullName>
    </submittedName>
</protein>
<evidence type="ECO:0000313" key="3">
    <source>
        <dbReference type="EMBL" id="CAB4164788.1"/>
    </source>
</evidence>
<dbReference type="InterPro" id="IPR002068">
    <property type="entry name" value="A-crystallin/Hsp20_dom"/>
</dbReference>
<gene>
    <name evidence="3" type="ORF">UFOVP828_121</name>
</gene>
<dbReference type="PANTHER" id="PTHR47062">
    <property type="match status" value="1"/>
</dbReference>
<dbReference type="SUPFAM" id="SSF49764">
    <property type="entry name" value="HSP20-like chaperones"/>
    <property type="match status" value="1"/>
</dbReference>
<dbReference type="InterPro" id="IPR037913">
    <property type="entry name" value="ACD_IbpA/B"/>
</dbReference>
<sequence>MVTSMLDLFQDPFFVGFNRELERFKRVQTNNSGYPPYDLIKIDEDTYKVDIALAGFSRDDIEVTVDNGSLIIKGEKKDSTDGSQTVHKGISSRKFTRIFALGEYMEVTNAELVDGLLSVKIERIVPEDKRPKQIQVK</sequence>
<dbReference type="PROSITE" id="PS01031">
    <property type="entry name" value="SHSP"/>
    <property type="match status" value="1"/>
</dbReference>
<dbReference type="Pfam" id="PF00011">
    <property type="entry name" value="HSP20"/>
    <property type="match status" value="1"/>
</dbReference>
<dbReference type="EMBL" id="LR796766">
    <property type="protein sequence ID" value="CAB4164788.1"/>
    <property type="molecule type" value="Genomic_DNA"/>
</dbReference>
<feature type="domain" description="SHSP" evidence="2">
    <location>
        <begin position="28"/>
        <end position="137"/>
    </location>
</feature>
<dbReference type="InterPro" id="IPR008978">
    <property type="entry name" value="HSP20-like_chaperone"/>
</dbReference>
<name>A0A6J5P6B1_9CAUD</name>
<proteinExistence type="predicted"/>
<evidence type="ECO:0000259" key="2">
    <source>
        <dbReference type="PROSITE" id="PS01031"/>
    </source>
</evidence>
<dbReference type="PANTHER" id="PTHR47062:SF1">
    <property type="entry name" value="SMALL HEAT SHOCK PROTEIN IBPA"/>
    <property type="match status" value="1"/>
</dbReference>
<dbReference type="Gene3D" id="2.60.40.790">
    <property type="match status" value="1"/>
</dbReference>